<dbReference type="Pfam" id="PF18964">
    <property type="entry name" value="DUF5704"/>
    <property type="match status" value="1"/>
</dbReference>
<feature type="region of interest" description="Disordered" evidence="1">
    <location>
        <begin position="162"/>
        <end position="181"/>
    </location>
</feature>
<gene>
    <name evidence="3" type="ORF">PGLA_07800</name>
</gene>
<reference evidence="3 4" key="1">
    <citation type="submission" date="2016-03" db="EMBL/GenBank/DDBJ databases">
        <title>Draft genome sequence of Paenibacillus glacialis DSM 22343.</title>
        <authorList>
            <person name="Shin S.-K."/>
            <person name="Yi H."/>
        </authorList>
    </citation>
    <scope>NUCLEOTIDE SEQUENCE [LARGE SCALE GENOMIC DNA]</scope>
    <source>
        <strain evidence="3 4">DSM 22343</strain>
    </source>
</reference>
<feature type="domain" description="DUF5704" evidence="2">
    <location>
        <begin position="21"/>
        <end position="206"/>
    </location>
</feature>
<feature type="compositionally biased region" description="Low complexity" evidence="1">
    <location>
        <begin position="168"/>
        <end position="181"/>
    </location>
</feature>
<comment type="caution">
    <text evidence="3">The sequence shown here is derived from an EMBL/GenBank/DDBJ whole genome shotgun (WGS) entry which is preliminary data.</text>
</comment>
<dbReference type="OrthoDB" id="2657408at2"/>
<evidence type="ECO:0000256" key="1">
    <source>
        <dbReference type="SAM" id="MobiDB-lite"/>
    </source>
</evidence>
<dbReference type="AlphaFoldDB" id="A0A168MF93"/>
<evidence type="ECO:0000313" key="3">
    <source>
        <dbReference type="EMBL" id="OAB44608.1"/>
    </source>
</evidence>
<protein>
    <recommendedName>
        <fullName evidence="2">DUF5704 domain-containing protein</fullName>
    </recommendedName>
</protein>
<evidence type="ECO:0000313" key="4">
    <source>
        <dbReference type="Proteomes" id="UP000076967"/>
    </source>
</evidence>
<evidence type="ECO:0000259" key="2">
    <source>
        <dbReference type="Pfam" id="PF18964"/>
    </source>
</evidence>
<feature type="compositionally biased region" description="Polar residues" evidence="1">
    <location>
        <begin position="222"/>
        <end position="233"/>
    </location>
</feature>
<name>A0A168MF93_9BACL</name>
<sequence>MDPASTGIIKADDGNNSPFNFDVGKGIPTSENLYANTFGLNYLFQHTFGQMNGKVNYDCTIDVVYTLKWSEPQLPIPGPDGRPVPQPSIPMSEDEPKSYSFSFTKDYTYWEIKNLELYGIDQAVMRNYALPGEEVTLNPSGYVPPTLGSTHSETVEDHVNPQETGEFSYSPSPVSGGSSKPSIPDHTGLLKGIAQGVINDPLVKNDKVDFNGDTIMDDSEVSKTGPTPTKIPNPTMIDNSVLYKDALLISSSLLNKLNTTSTGTIYYKLLPQNIGGGSDKQYPVNSINTVTVHTPTVIYANASDDAAHNQKTNPNYSRRAFILDRNIKIYMPTSGQHRNIPGYGDRDYAKYIKTKQLRFEFDVYNGDKSTFYPKDTWINVPVSELETTFFLPVWVDEGDYTVYFRSFAENAPAPLFTTETEANLNLDNHVATDTVPVEVIGRLYDFRITDIADPNWETVFRTSKGSSAPRGTKYTVGTTGIDASPNGSLSPYVLPILRGSHPVASFKTMSVKTGYHFKFDLKSKGNMFEEKDAIRVTPTFYFQDNQASTPAKRIEVDLYYHTDTKKFVKIGSAPDQERRNITLNKRLRNVPVADIVNTGGSIYDMNTGWSMTRGQYLLSFQKRSTEPTYVGGYNIQLLPSPLRTFINTFDRPANASASPARTNASIQQWYGEYSLPAAVYVVAKGTDLAAYGRSNKLDEKSPIFLREGYISLNFDIETIRNADLNKPHLQYIHGPLDNQWWDMEGFDSSDGVRDRLITDPYGVQFQYILKDGDVVFYDASKSSYDDYAPNGTH</sequence>
<proteinExistence type="predicted"/>
<dbReference type="Proteomes" id="UP000076967">
    <property type="component" value="Unassembled WGS sequence"/>
</dbReference>
<keyword evidence="4" id="KW-1185">Reference proteome</keyword>
<feature type="region of interest" description="Disordered" evidence="1">
    <location>
        <begin position="214"/>
        <end position="233"/>
    </location>
</feature>
<dbReference type="EMBL" id="LVJH01000007">
    <property type="protein sequence ID" value="OAB44608.1"/>
    <property type="molecule type" value="Genomic_DNA"/>
</dbReference>
<organism evidence="3 4">
    <name type="scientific">Paenibacillus glacialis</name>
    <dbReference type="NCBI Taxonomy" id="494026"/>
    <lineage>
        <taxon>Bacteria</taxon>
        <taxon>Bacillati</taxon>
        <taxon>Bacillota</taxon>
        <taxon>Bacilli</taxon>
        <taxon>Bacillales</taxon>
        <taxon>Paenibacillaceae</taxon>
        <taxon>Paenibacillus</taxon>
    </lineage>
</organism>
<accession>A0A168MF93</accession>
<dbReference type="InterPro" id="IPR043759">
    <property type="entry name" value="DUF5704"/>
</dbReference>